<accession>A0ABD5UZC0</accession>
<comment type="similarity">
    <text evidence="1 4 5">Belongs to the tRNA pseudouridine synthase TruA family.</text>
</comment>
<evidence type="ECO:0000256" key="1">
    <source>
        <dbReference type="ARBA" id="ARBA00009375"/>
    </source>
</evidence>
<evidence type="ECO:0000256" key="2">
    <source>
        <dbReference type="ARBA" id="ARBA00022694"/>
    </source>
</evidence>
<organism evidence="8 9">
    <name type="scientific">Halopenitus salinus</name>
    <dbReference type="NCBI Taxonomy" id="1198295"/>
    <lineage>
        <taxon>Archaea</taxon>
        <taxon>Methanobacteriati</taxon>
        <taxon>Methanobacteriota</taxon>
        <taxon>Stenosarchaea group</taxon>
        <taxon>Halobacteria</taxon>
        <taxon>Halobacteriales</taxon>
        <taxon>Haloferacaceae</taxon>
        <taxon>Halopenitus</taxon>
    </lineage>
</organism>
<dbReference type="InterPro" id="IPR020095">
    <property type="entry name" value="PsdUridine_synth_TruA_C"/>
</dbReference>
<sequence length="308" mass="33427">MYLPRPDPSVRAFRIAYDGRPFSGFQRQPDVPTVEDAIFDALEALGVADLPRTPDGGRPRPPGYAAAGRTDAGVSAAAQTIALDVPDWLTPRAFNGQLPKHVRAWAAADVPDDFHARHDASARTYRYHLYAPTAAIDDSPAAVSSLDDGRVHDALERLSGTHDFHNLTPDDGGTERTLDASARREGDLLVVRARADGFPREFVRRLVTLVRAIGIGDAPPSRIDRVLASEPLDGPRGIAPAPATPLVLWNVEYDCETADLDGTVRFEVDQEAAESAFTAFREESLEARRTAAALDSVRDRIDGDLVDT</sequence>
<dbReference type="EC" id="5.4.99.12" evidence="4"/>
<dbReference type="InterPro" id="IPR020103">
    <property type="entry name" value="PsdUridine_synth_cat_dom_sf"/>
</dbReference>
<dbReference type="EMBL" id="JBHSXL010000008">
    <property type="protein sequence ID" value="MFC6892662.1"/>
    <property type="molecule type" value="Genomic_DNA"/>
</dbReference>
<comment type="caution">
    <text evidence="4">Lacks conserved residue(s) required for the propagation of feature annotation.</text>
</comment>
<dbReference type="PANTHER" id="PTHR11142:SF0">
    <property type="entry name" value="TRNA PSEUDOURIDINE SYNTHASE-LIKE 1"/>
    <property type="match status" value="1"/>
</dbReference>
<comment type="caution">
    <text evidence="8">The sequence shown here is derived from an EMBL/GenBank/DDBJ whole genome shotgun (WGS) entry which is preliminary data.</text>
</comment>
<proteinExistence type="inferred from homology"/>
<dbReference type="HAMAP" id="MF_00171">
    <property type="entry name" value="TruA"/>
    <property type="match status" value="1"/>
</dbReference>
<feature type="active site" description="Nucleophile" evidence="4">
    <location>
        <position position="71"/>
    </location>
</feature>
<dbReference type="InterPro" id="IPR020097">
    <property type="entry name" value="PsdUridine_synth_TruA_a/b_dom"/>
</dbReference>
<dbReference type="AlphaFoldDB" id="A0ABD5UZC0"/>
<evidence type="ECO:0000256" key="4">
    <source>
        <dbReference type="HAMAP-Rule" id="MF_00171"/>
    </source>
</evidence>
<dbReference type="Proteomes" id="UP001596296">
    <property type="component" value="Unassembled WGS sequence"/>
</dbReference>
<feature type="domain" description="Pseudouridine synthase I TruA alpha/beta" evidence="7">
    <location>
        <begin position="154"/>
        <end position="254"/>
    </location>
</feature>
<feature type="region of interest" description="Disordered" evidence="6">
    <location>
        <begin position="49"/>
        <end position="69"/>
    </location>
</feature>
<keyword evidence="9" id="KW-1185">Reference proteome</keyword>
<comment type="function">
    <text evidence="4">Formation of pseudouridine at positions 38, 39 and 40 in the anticodon stem and loop of transfer RNAs.</text>
</comment>
<dbReference type="InterPro" id="IPR001406">
    <property type="entry name" value="PsdUridine_synth_TruA"/>
</dbReference>
<dbReference type="PANTHER" id="PTHR11142">
    <property type="entry name" value="PSEUDOURIDYLATE SYNTHASE"/>
    <property type="match status" value="1"/>
</dbReference>
<dbReference type="Pfam" id="PF01416">
    <property type="entry name" value="PseudoU_synth_1"/>
    <property type="match status" value="1"/>
</dbReference>
<dbReference type="Gene3D" id="3.30.70.580">
    <property type="entry name" value="Pseudouridine synthase I, catalytic domain, N-terminal subdomain"/>
    <property type="match status" value="1"/>
</dbReference>
<keyword evidence="2 4" id="KW-0819">tRNA processing</keyword>
<evidence type="ECO:0000259" key="7">
    <source>
        <dbReference type="Pfam" id="PF01416"/>
    </source>
</evidence>
<dbReference type="Gene3D" id="3.30.70.660">
    <property type="entry name" value="Pseudouridine synthase I, catalytic domain, C-terminal subdomain"/>
    <property type="match status" value="1"/>
</dbReference>
<protein>
    <recommendedName>
        <fullName evidence="4">tRNA pseudouridine synthase A</fullName>
        <ecNumber evidence="4">5.4.99.12</ecNumber>
    </recommendedName>
    <alternativeName>
        <fullName evidence="4">tRNA pseudouridine(38-40) synthase</fullName>
    </alternativeName>
    <alternativeName>
        <fullName evidence="4">tRNA pseudouridylate synthase I</fullName>
    </alternativeName>
    <alternativeName>
        <fullName evidence="4">tRNA-uridine isomerase I</fullName>
    </alternativeName>
</protein>
<feature type="binding site" evidence="4">
    <location>
        <position position="125"/>
    </location>
    <ligand>
        <name>substrate</name>
    </ligand>
</feature>
<evidence type="ECO:0000313" key="8">
    <source>
        <dbReference type="EMBL" id="MFC6892662.1"/>
    </source>
</evidence>
<keyword evidence="3 4" id="KW-0413">Isomerase</keyword>
<name>A0ABD5UZC0_9EURY</name>
<dbReference type="GO" id="GO:0160147">
    <property type="term" value="F:tRNA pseudouridine(38-40) synthase activity"/>
    <property type="evidence" value="ECO:0007669"/>
    <property type="project" value="UniProtKB-EC"/>
</dbReference>
<gene>
    <name evidence="4 8" type="primary">truA</name>
    <name evidence="8" type="ORF">ACFQE9_08600</name>
</gene>
<comment type="catalytic activity">
    <reaction evidence="4 5">
        <text>uridine(38/39/40) in tRNA = pseudouridine(38/39/40) in tRNA</text>
        <dbReference type="Rhea" id="RHEA:22376"/>
        <dbReference type="Rhea" id="RHEA-COMP:10085"/>
        <dbReference type="Rhea" id="RHEA-COMP:10087"/>
        <dbReference type="ChEBI" id="CHEBI:65314"/>
        <dbReference type="ChEBI" id="CHEBI:65315"/>
        <dbReference type="EC" id="5.4.99.12"/>
    </reaction>
</comment>
<dbReference type="NCBIfam" id="NF000622">
    <property type="entry name" value="PRK00021.3-3"/>
    <property type="match status" value="1"/>
</dbReference>
<evidence type="ECO:0000256" key="3">
    <source>
        <dbReference type="ARBA" id="ARBA00023235"/>
    </source>
</evidence>
<evidence type="ECO:0000256" key="6">
    <source>
        <dbReference type="SAM" id="MobiDB-lite"/>
    </source>
</evidence>
<reference evidence="8 9" key="1">
    <citation type="journal article" date="2019" name="Int. J. Syst. Evol. Microbiol.">
        <title>The Global Catalogue of Microorganisms (GCM) 10K type strain sequencing project: providing services to taxonomists for standard genome sequencing and annotation.</title>
        <authorList>
            <consortium name="The Broad Institute Genomics Platform"/>
            <consortium name="The Broad Institute Genome Sequencing Center for Infectious Disease"/>
            <person name="Wu L."/>
            <person name="Ma J."/>
        </authorList>
    </citation>
    <scope>NUCLEOTIDE SEQUENCE [LARGE SCALE GENOMIC DNA]</scope>
    <source>
        <strain evidence="8 9">SKJ47</strain>
    </source>
</reference>
<dbReference type="RefSeq" id="WP_379743279.1">
    <property type="nucleotide sequence ID" value="NZ_JBHSVN010000001.1"/>
</dbReference>
<dbReference type="InterPro" id="IPR020094">
    <property type="entry name" value="TruA/RsuA/RluB/E/F_N"/>
</dbReference>
<dbReference type="SUPFAM" id="SSF55120">
    <property type="entry name" value="Pseudouridine synthase"/>
    <property type="match status" value="1"/>
</dbReference>
<evidence type="ECO:0000256" key="5">
    <source>
        <dbReference type="RuleBase" id="RU003792"/>
    </source>
</evidence>
<evidence type="ECO:0000313" key="9">
    <source>
        <dbReference type="Proteomes" id="UP001596296"/>
    </source>
</evidence>
<dbReference type="GO" id="GO:0031119">
    <property type="term" value="P:tRNA pseudouridine synthesis"/>
    <property type="evidence" value="ECO:0007669"/>
    <property type="project" value="UniProtKB-UniRule"/>
</dbReference>